<reference evidence="2" key="1">
    <citation type="journal article" date="2019" name="Int. J. Syst. Evol. Microbiol.">
        <title>The Global Catalogue of Microorganisms (GCM) 10K type strain sequencing project: providing services to taxonomists for standard genome sequencing and annotation.</title>
        <authorList>
            <consortium name="The Broad Institute Genomics Platform"/>
            <consortium name="The Broad Institute Genome Sequencing Center for Infectious Disease"/>
            <person name="Wu L."/>
            <person name="Ma J."/>
        </authorList>
    </citation>
    <scope>NUCLEOTIDE SEQUENCE [LARGE SCALE GENOMIC DNA]</scope>
    <source>
        <strain evidence="2">KCTC 42644</strain>
    </source>
</reference>
<gene>
    <name evidence="1" type="ORF">ACFOMD_09460</name>
</gene>
<dbReference type="InterPro" id="IPR006311">
    <property type="entry name" value="TAT_signal"/>
</dbReference>
<dbReference type="Gene3D" id="3.20.20.140">
    <property type="entry name" value="Metal-dependent hydrolases"/>
    <property type="match status" value="1"/>
</dbReference>
<dbReference type="Proteomes" id="UP001595615">
    <property type="component" value="Unassembled WGS sequence"/>
</dbReference>
<dbReference type="InterPro" id="IPR032466">
    <property type="entry name" value="Metal_Hydrolase"/>
</dbReference>
<keyword evidence="2" id="KW-1185">Reference proteome</keyword>
<dbReference type="SUPFAM" id="SSF51556">
    <property type="entry name" value="Metallo-dependent hydrolases"/>
    <property type="match status" value="1"/>
</dbReference>
<evidence type="ECO:0000313" key="2">
    <source>
        <dbReference type="Proteomes" id="UP001595615"/>
    </source>
</evidence>
<dbReference type="Pfam" id="PF01244">
    <property type="entry name" value="Peptidase_M19"/>
    <property type="match status" value="1"/>
</dbReference>
<dbReference type="PANTHER" id="PTHR10443">
    <property type="entry name" value="MICROSOMAL DIPEPTIDASE"/>
    <property type="match status" value="1"/>
</dbReference>
<name>A0ABV7XAF2_9SPHN</name>
<dbReference type="PROSITE" id="PS51318">
    <property type="entry name" value="TAT"/>
    <property type="match status" value="1"/>
</dbReference>
<accession>A0ABV7XAF2</accession>
<comment type="caution">
    <text evidence="1">The sequence shown here is derived from an EMBL/GenBank/DDBJ whole genome shotgun (WGS) entry which is preliminary data.</text>
</comment>
<proteinExistence type="predicted"/>
<sequence length="377" mass="41302">MSNLSRRQMVGGALTAAAVGAPFISRPVRAFEKRAYPPREYPKRVVDLVNESLVLDMLHPLQINDGPLPMTPAMAADYKASGINAIHHAYGVGGPNAREAVLTFLVRWGHHVQVNAHVFTGVDKFSDILRAKRDGKIAVIMGLQNSEHFYTPDDVKLFWDLGQRISQLTYNTQTRIGSGSTERVDGGVSDFGASIIEAMNKVGMLVDVSHCGPRTTLDAIEISKKPIAITHSNCRALNDHPRLKTDEAIKACAAKGGMMGIAGVRNFVSAKEPTVLGNMVDHIDHAVKLIGMDNVGIGSDLDLYGYDDAPEGYMKGLIAWLNKSYAFRDKVDVDGFDHARRTYDLVEELLRRNYSKDNIKAILGGNFQRLLTASWGG</sequence>
<protein>
    <submittedName>
        <fullName evidence="1">Dipeptidase</fullName>
    </submittedName>
</protein>
<evidence type="ECO:0000313" key="1">
    <source>
        <dbReference type="EMBL" id="MFC3712796.1"/>
    </source>
</evidence>
<dbReference type="PROSITE" id="PS51365">
    <property type="entry name" value="RENAL_DIPEPTIDASE_2"/>
    <property type="match status" value="1"/>
</dbReference>
<dbReference type="InterPro" id="IPR008257">
    <property type="entry name" value="Pept_M19"/>
</dbReference>
<dbReference type="EMBL" id="JBHRXV010000007">
    <property type="protein sequence ID" value="MFC3712796.1"/>
    <property type="molecule type" value="Genomic_DNA"/>
</dbReference>
<dbReference type="RefSeq" id="WP_380860379.1">
    <property type="nucleotide sequence ID" value="NZ_JBHRXV010000007.1"/>
</dbReference>
<organism evidence="1 2">
    <name type="scientific">Sphingoaurantiacus capsulatus</name>
    <dbReference type="NCBI Taxonomy" id="1771310"/>
    <lineage>
        <taxon>Bacteria</taxon>
        <taxon>Pseudomonadati</taxon>
        <taxon>Pseudomonadota</taxon>
        <taxon>Alphaproteobacteria</taxon>
        <taxon>Sphingomonadales</taxon>
        <taxon>Sphingosinicellaceae</taxon>
        <taxon>Sphingoaurantiacus</taxon>
    </lineage>
</organism>
<dbReference type="PANTHER" id="PTHR10443:SF12">
    <property type="entry name" value="DIPEPTIDASE"/>
    <property type="match status" value="1"/>
</dbReference>